<protein>
    <recommendedName>
        <fullName evidence="10">PTS system EIIA component</fullName>
    </recommendedName>
</protein>
<evidence type="ECO:0000313" key="9">
    <source>
        <dbReference type="Proteomes" id="UP000664357"/>
    </source>
</evidence>
<dbReference type="PROSITE" id="PS51094">
    <property type="entry name" value="PTS_EIIA_TYPE_2"/>
    <property type="match status" value="1"/>
</dbReference>
<proteinExistence type="predicted"/>
<evidence type="ECO:0000259" key="7">
    <source>
        <dbReference type="PROSITE" id="PS51372"/>
    </source>
</evidence>
<dbReference type="InterPro" id="IPR011608">
    <property type="entry name" value="PRD"/>
</dbReference>
<dbReference type="Gene3D" id="3.40.930.10">
    <property type="entry name" value="Mannitol-specific EII, Chain A"/>
    <property type="match status" value="1"/>
</dbReference>
<evidence type="ECO:0000256" key="4">
    <source>
        <dbReference type="ARBA" id="ARBA00023163"/>
    </source>
</evidence>
<keyword evidence="1" id="KW-0808">Transferase</keyword>
<dbReference type="PROSITE" id="PS51372">
    <property type="entry name" value="PRD_2"/>
    <property type="match status" value="1"/>
</dbReference>
<evidence type="ECO:0000259" key="6">
    <source>
        <dbReference type="PROSITE" id="PS51099"/>
    </source>
</evidence>
<accession>A0ABV0EWZ4</accession>
<feature type="domain" description="PTS EIIB type-2" evidence="6">
    <location>
        <begin position="407"/>
        <end position="496"/>
    </location>
</feature>
<dbReference type="InterPro" id="IPR050661">
    <property type="entry name" value="BglG_antiterminators"/>
</dbReference>
<keyword evidence="2" id="KW-0677">Repeat</keyword>
<dbReference type="SUPFAM" id="SSF63520">
    <property type="entry name" value="PTS-regulatory domain, PRD"/>
    <property type="match status" value="1"/>
</dbReference>
<reference evidence="8 9" key="2">
    <citation type="submission" date="2024-02" db="EMBL/GenBank/DDBJ databases">
        <title>The Genome Sequence of Enterococcus sp. DIV0159.</title>
        <authorList>
            <person name="Earl A."/>
            <person name="Manson A."/>
            <person name="Gilmore M."/>
            <person name="Sanders J."/>
            <person name="Shea T."/>
            <person name="Howe W."/>
            <person name="Livny J."/>
            <person name="Cuomo C."/>
            <person name="Neafsey D."/>
            <person name="Birren B."/>
        </authorList>
    </citation>
    <scope>NUCLEOTIDE SEQUENCE [LARGE SCALE GENOMIC DNA]</scope>
    <source>
        <strain evidence="8 9">665A</strain>
    </source>
</reference>
<dbReference type="SUPFAM" id="SSF52794">
    <property type="entry name" value="PTS system IIB component-like"/>
    <property type="match status" value="1"/>
</dbReference>
<dbReference type="Pfam" id="PF02302">
    <property type="entry name" value="PTS_IIB"/>
    <property type="match status" value="1"/>
</dbReference>
<sequence>MEGMNTRQKKLISLLVQNDEYLPVAHYAKLLGKTNRTIYSDLEKIQENFLNEQTRIDKKPRIGIKLVGDAIDKMLLLEAFDYAEDDCSDCTPGDRQLLIAKMLLVDEIVVTQQKLSDHFHISASSIASDLEKINETYAVSLVASKRGTWIKGSEEDRQRSLFRFCENWLVYKGVDNEQLFLDKGQHELQMIFGKAIVAVVFQQLQALKQNPTVFLPEQYEKSLTMGLIIFLSRLQKGQHVEEDKFLFDQIKMIDTYFLASELLEETTKALALSYLEEDVAYVNRQFVGYGVKIYSNQPQSLEEMTPIIDKVLSNMSEIMQVDFSQDEELRSRFINHFIPMIYRLKLGIEITNPLVDEIKNQYSIIFSSTWYALANVEHELAVQFNDEEVAFLAMYFQVSLEKSHNGKKILIVCPTGIGTSELIYNKIKRILPAQDIAEVTTVDKLYKKNLDNVDLIISSIHLPTIDKPTIKVSTLITQEDIKNITSLYSDFFYQEEDTASEQTTFESLKQVIDPAFIVTGKAIETKSDCLNYLIDQLEKAKIVNQYFRQEVFEREQLGETALETGVAIPHASPQNVLQTKVFILTLEKPIVWDQRKVSYVLLMCVAKRDRSLVRGIITDIHKIVRSTNNIRHFFLGKNAQEIYQEISRG</sequence>
<dbReference type="RefSeq" id="WP_207701132.1">
    <property type="nucleotide sequence ID" value="NZ_JAFREL020000007.1"/>
</dbReference>
<dbReference type="Proteomes" id="UP000664357">
    <property type="component" value="Unassembled WGS sequence"/>
</dbReference>
<comment type="caution">
    <text evidence="8">The sequence shown here is derived from an EMBL/GenBank/DDBJ whole genome shotgun (WGS) entry which is preliminary data.</text>
</comment>
<evidence type="ECO:0000256" key="3">
    <source>
        <dbReference type="ARBA" id="ARBA00023015"/>
    </source>
</evidence>
<dbReference type="PROSITE" id="PS51099">
    <property type="entry name" value="PTS_EIIB_TYPE_2"/>
    <property type="match status" value="1"/>
</dbReference>
<feature type="domain" description="PTS EIIA type-2" evidence="5">
    <location>
        <begin position="510"/>
        <end position="649"/>
    </location>
</feature>
<gene>
    <name evidence="8" type="ORF">JZO67_005159</name>
</gene>
<dbReference type="Gene3D" id="3.40.50.2300">
    <property type="match status" value="1"/>
</dbReference>
<name>A0ABV0EWZ4_9ENTE</name>
<dbReference type="InterPro" id="IPR036095">
    <property type="entry name" value="PTS_EIIB-like_sf"/>
</dbReference>
<dbReference type="InterPro" id="IPR036388">
    <property type="entry name" value="WH-like_DNA-bd_sf"/>
</dbReference>
<keyword evidence="9" id="KW-1185">Reference proteome</keyword>
<dbReference type="InterPro" id="IPR036634">
    <property type="entry name" value="PRD_sf"/>
</dbReference>
<evidence type="ECO:0000259" key="5">
    <source>
        <dbReference type="PROSITE" id="PS51094"/>
    </source>
</evidence>
<dbReference type="InterPro" id="IPR013011">
    <property type="entry name" value="PTS_EIIB_2"/>
</dbReference>
<dbReference type="SUPFAM" id="SSF55804">
    <property type="entry name" value="Phoshotransferase/anion transport protein"/>
    <property type="match status" value="1"/>
</dbReference>
<organism evidence="8 9">
    <name type="scientific">Candidatus Enterococcus ferrettii</name>
    <dbReference type="NCBI Taxonomy" id="2815324"/>
    <lineage>
        <taxon>Bacteria</taxon>
        <taxon>Bacillati</taxon>
        <taxon>Bacillota</taxon>
        <taxon>Bacilli</taxon>
        <taxon>Lactobacillales</taxon>
        <taxon>Enterococcaceae</taxon>
        <taxon>Enterococcus</taxon>
    </lineage>
</organism>
<dbReference type="Gene3D" id="1.10.10.10">
    <property type="entry name" value="Winged helix-like DNA-binding domain superfamily/Winged helix DNA-binding domain"/>
    <property type="match status" value="1"/>
</dbReference>
<dbReference type="PANTHER" id="PTHR30185:SF18">
    <property type="entry name" value="TRANSCRIPTIONAL REGULATOR MTLR"/>
    <property type="match status" value="1"/>
</dbReference>
<dbReference type="InterPro" id="IPR016152">
    <property type="entry name" value="PTrfase/Anion_transptr"/>
</dbReference>
<dbReference type="EMBL" id="JAFREL020000007">
    <property type="protein sequence ID" value="MEO1773175.1"/>
    <property type="molecule type" value="Genomic_DNA"/>
</dbReference>
<keyword evidence="4" id="KW-0804">Transcription</keyword>
<dbReference type="InterPro" id="IPR003501">
    <property type="entry name" value="PTS_EIIB_2/3"/>
</dbReference>
<dbReference type="Gene3D" id="1.10.1790.10">
    <property type="entry name" value="PRD domain"/>
    <property type="match status" value="1"/>
</dbReference>
<evidence type="ECO:0000256" key="2">
    <source>
        <dbReference type="ARBA" id="ARBA00022737"/>
    </source>
</evidence>
<dbReference type="PANTHER" id="PTHR30185">
    <property type="entry name" value="CRYPTIC BETA-GLUCOSIDE BGL OPERON ANTITERMINATOR"/>
    <property type="match status" value="1"/>
</dbReference>
<evidence type="ECO:0000313" key="8">
    <source>
        <dbReference type="EMBL" id="MEO1773175.1"/>
    </source>
</evidence>
<dbReference type="CDD" id="cd05568">
    <property type="entry name" value="PTS_IIB_bgl_like"/>
    <property type="match status" value="1"/>
</dbReference>
<evidence type="ECO:0008006" key="10">
    <source>
        <dbReference type="Google" id="ProtNLM"/>
    </source>
</evidence>
<feature type="domain" description="PRD" evidence="7">
    <location>
        <begin position="299"/>
        <end position="406"/>
    </location>
</feature>
<dbReference type="Pfam" id="PF00359">
    <property type="entry name" value="PTS_EIIA_2"/>
    <property type="match status" value="1"/>
</dbReference>
<dbReference type="InterPro" id="IPR002178">
    <property type="entry name" value="PTS_EIIA_type-2_dom"/>
</dbReference>
<dbReference type="Pfam" id="PF00874">
    <property type="entry name" value="PRD"/>
    <property type="match status" value="1"/>
</dbReference>
<keyword evidence="3" id="KW-0805">Transcription regulation</keyword>
<reference evidence="8 9" key="1">
    <citation type="submission" date="2021-03" db="EMBL/GenBank/DDBJ databases">
        <authorList>
            <person name="Gilmore M.S."/>
            <person name="Schwartzman J."/>
            <person name="Van Tyne D."/>
            <person name="Martin M."/>
            <person name="Earl A.M."/>
            <person name="Manson A.L."/>
            <person name="Straub T."/>
            <person name="Salamzade R."/>
            <person name="Saavedra J."/>
            <person name="Lebreton F."/>
            <person name="Prichula J."/>
            <person name="Schaufler K."/>
            <person name="Gaca A."/>
            <person name="Sgardioli B."/>
            <person name="Wagenaar J."/>
            <person name="Strong T."/>
        </authorList>
    </citation>
    <scope>NUCLEOTIDE SEQUENCE [LARGE SCALE GENOMIC DNA]</scope>
    <source>
        <strain evidence="8 9">665A</strain>
    </source>
</reference>
<evidence type="ECO:0000256" key="1">
    <source>
        <dbReference type="ARBA" id="ARBA00022679"/>
    </source>
</evidence>